<evidence type="ECO:0000313" key="2">
    <source>
        <dbReference type="EMBL" id="KAE8128427.1"/>
    </source>
</evidence>
<dbReference type="AlphaFoldDB" id="A0A5N6S397"/>
<accession>A0A5N6S397</accession>
<comment type="caution">
    <text evidence="2">The sequence shown here is derived from an EMBL/GenBank/DDBJ whole genome shotgun (WGS) entry which is preliminary data.</text>
</comment>
<dbReference type="Proteomes" id="UP000325415">
    <property type="component" value="Unassembled WGS sequence"/>
</dbReference>
<evidence type="ECO:0000313" key="3">
    <source>
        <dbReference type="Proteomes" id="UP000325415"/>
    </source>
</evidence>
<organism evidence="2 3">
    <name type="scientific">Bifidobacterium tibiigranuli</name>
    <dbReference type="NCBI Taxonomy" id="2172043"/>
    <lineage>
        <taxon>Bacteria</taxon>
        <taxon>Bacillati</taxon>
        <taxon>Actinomycetota</taxon>
        <taxon>Actinomycetes</taxon>
        <taxon>Bifidobacteriales</taxon>
        <taxon>Bifidobacteriaceae</taxon>
        <taxon>Bifidobacterium</taxon>
    </lineage>
</organism>
<sequence length="300" mass="31468">MSLIVAMGGLQKMGPNLPVLRWADLAGGLSNRSDGLIEQITSLFTSIPLNVEGIFLSLGNELWGAAAWMVGMSKAGARGLDSSFGPMVNTFAGRMYTALTVADFMIPFIIIMLAALGGMWAVFRGQGTRVLMKKVGAMGLGLGLFLGMGAASASPGATVNTPMTPAWTVGQVNNVINMPLGQLSGMLDTSLTHDTTNFLSSKAGSIDYLSCRRYTAQLEDNSKSNEDKTGNDPTLIALNRMWEETGLRVWARAQYGPGDNGMQVFCRALEARGGVSGFDQGMIAQAAAGSGAVINGRAAA</sequence>
<name>A0A5N6S397_9BIFI</name>
<keyword evidence="3" id="KW-1185">Reference proteome</keyword>
<dbReference type="EMBL" id="QDAG01000005">
    <property type="protein sequence ID" value="KAE8128427.1"/>
    <property type="molecule type" value="Genomic_DNA"/>
</dbReference>
<proteinExistence type="predicted"/>
<evidence type="ECO:0000256" key="1">
    <source>
        <dbReference type="SAM" id="Phobius"/>
    </source>
</evidence>
<feature type="transmembrane region" description="Helical" evidence="1">
    <location>
        <begin position="104"/>
        <end position="123"/>
    </location>
</feature>
<keyword evidence="1" id="KW-1133">Transmembrane helix</keyword>
<keyword evidence="1" id="KW-0812">Transmembrane</keyword>
<reference evidence="2 3" key="1">
    <citation type="submission" date="2018-04" db="EMBL/GenBank/DDBJ databases">
        <authorList>
            <person name="Eckel V.P."/>
            <person name="Vogel R.F."/>
        </authorList>
    </citation>
    <scope>NUCLEOTIDE SEQUENCE [LARGE SCALE GENOMIC DNA]</scope>
    <source>
        <strain evidence="3">TMW 2.1764</strain>
    </source>
</reference>
<gene>
    <name evidence="2" type="ORF">DDE84_05960</name>
</gene>
<feature type="transmembrane region" description="Helical" evidence="1">
    <location>
        <begin position="135"/>
        <end position="153"/>
    </location>
</feature>
<keyword evidence="1" id="KW-0472">Membrane</keyword>
<protein>
    <submittedName>
        <fullName evidence="2">Uncharacterized protein</fullName>
    </submittedName>
</protein>